<dbReference type="PROSITE" id="PS50003">
    <property type="entry name" value="PH_DOMAIN"/>
    <property type="match status" value="1"/>
</dbReference>
<dbReference type="InterPro" id="IPR051092">
    <property type="entry name" value="FYVE_RhoGEF_PH"/>
</dbReference>
<dbReference type="Proteomes" id="UP000290189">
    <property type="component" value="Unassembled WGS sequence"/>
</dbReference>
<dbReference type="InterPro" id="IPR011993">
    <property type="entry name" value="PH-like_dom_sf"/>
</dbReference>
<organism evidence="4 5">
    <name type="scientific">Plasmodiophora brassicae</name>
    <name type="common">Clubroot disease agent</name>
    <dbReference type="NCBI Taxonomy" id="37360"/>
    <lineage>
        <taxon>Eukaryota</taxon>
        <taxon>Sar</taxon>
        <taxon>Rhizaria</taxon>
        <taxon>Endomyxa</taxon>
        <taxon>Phytomyxea</taxon>
        <taxon>Plasmodiophorida</taxon>
        <taxon>Plasmodiophoridae</taxon>
        <taxon>Plasmodiophora</taxon>
    </lineage>
</organism>
<protein>
    <recommendedName>
        <fullName evidence="6">DH domain-containing protein</fullName>
    </recommendedName>
</protein>
<proteinExistence type="predicted"/>
<feature type="domain" description="PH" evidence="2">
    <location>
        <begin position="553"/>
        <end position="662"/>
    </location>
</feature>
<feature type="region of interest" description="Disordered" evidence="1">
    <location>
        <begin position="207"/>
        <end position="270"/>
    </location>
</feature>
<gene>
    <name evidence="4" type="ORF">PLBR_LOCUS685</name>
</gene>
<keyword evidence="4" id="KW-0496">Mitochondrion</keyword>
<dbReference type="Gene3D" id="1.20.900.10">
    <property type="entry name" value="Dbl homology (DH) domain"/>
    <property type="match status" value="1"/>
</dbReference>
<feature type="domain" description="DH" evidence="3">
    <location>
        <begin position="332"/>
        <end position="521"/>
    </location>
</feature>
<dbReference type="InterPro" id="IPR000219">
    <property type="entry name" value="DH_dom"/>
</dbReference>
<reference evidence="4 5" key="1">
    <citation type="submission" date="2018-03" db="EMBL/GenBank/DDBJ databases">
        <authorList>
            <person name="Fogelqvist J."/>
        </authorList>
    </citation>
    <scope>NUCLEOTIDE SEQUENCE [LARGE SCALE GENOMIC DNA]</scope>
</reference>
<dbReference type="SUPFAM" id="SSF48065">
    <property type="entry name" value="DBL homology domain (DH-domain)"/>
    <property type="match status" value="1"/>
</dbReference>
<dbReference type="PANTHER" id="PTHR12673">
    <property type="entry name" value="FACIOGENITAL DYSPLASIA PROTEIN"/>
    <property type="match status" value="1"/>
</dbReference>
<dbReference type="EMBL" id="OVEO01000001">
    <property type="protein sequence ID" value="SPQ93470.1"/>
    <property type="molecule type" value="Genomic_DNA"/>
</dbReference>
<dbReference type="GO" id="GO:0005085">
    <property type="term" value="F:guanyl-nucleotide exchange factor activity"/>
    <property type="evidence" value="ECO:0007669"/>
    <property type="project" value="InterPro"/>
</dbReference>
<geneLocation type="mitochondrion" evidence="4"/>
<evidence type="ECO:0000313" key="4">
    <source>
        <dbReference type="EMBL" id="SPQ93470.1"/>
    </source>
</evidence>
<dbReference type="SMART" id="SM00325">
    <property type="entry name" value="RhoGEF"/>
    <property type="match status" value="1"/>
</dbReference>
<evidence type="ECO:0008006" key="6">
    <source>
        <dbReference type="Google" id="ProtNLM"/>
    </source>
</evidence>
<dbReference type="Gene3D" id="2.30.29.30">
    <property type="entry name" value="Pleckstrin-homology domain (PH domain)/Phosphotyrosine-binding domain (PTB)"/>
    <property type="match status" value="1"/>
</dbReference>
<evidence type="ECO:0000259" key="3">
    <source>
        <dbReference type="PROSITE" id="PS50010"/>
    </source>
</evidence>
<dbReference type="Pfam" id="PF00621">
    <property type="entry name" value="RhoGEF"/>
    <property type="match status" value="1"/>
</dbReference>
<feature type="region of interest" description="Disordered" evidence="1">
    <location>
        <begin position="305"/>
        <end position="331"/>
    </location>
</feature>
<accession>A0A3P3Y084</accession>
<dbReference type="SMART" id="SM00233">
    <property type="entry name" value="PH"/>
    <property type="match status" value="1"/>
</dbReference>
<sequence>MYNGSSTPVAPFGSGIVAAPEPDEITILLGHIGRCAAEISDAVESILARRPTHGRVLSTERNDTVLSIEDIVKGSIVPATARLMRTDSRVQIETGNIVESNSANVVTIPEEATPRRVNFAVDDTPPATPTASFLPPTPIPVSVTHIAKGQASDDQPDADGAYARGSVISFASNDDALGIVDDFVSGIDAESLLSARSTQTTHVFESPVAASLGRRPIPERLDDADTSFAGPRGKPDDDDDVKSLNRHSTVSDAELSQMERPSLPNESDKLGMVIPVPCPDTPHPDSQAEFNLTSASVMMLDHVMGRPQDEQPPDNPDTDASKRQAGKDSRKMLKSAINELIDTEKSYLYKLRHLHREFAQRLRAYHETDGTIVILTTDQIQKVFSNIDDIVKLHTQVYRDIKVLKAKDRLVEGLPDLLTTLAVNVASIYTQYAIDFACNQRIVVDLVASIPAFAQFVSVSERCCSTRGVRLDSLRIEPIQRVSRYILLVDAIRRYSDKAQQVKLEEVVQQFRDSAEHVDANMKVAQAKRRVVEIQEEFLENLPNPSLVTNGRYCVRESNLQMLSHKKGWTGAVRHVHRMYSFVLFNDILIFATIISENPRRGRLKGRLDLLHTAVDDNISDENDTSFVISSTSDPSKPSLFILAKTPQQKKEWVDDLQICIRQKAEAHGLLPPGASEDSLNSGDYKRAFRPFSQATVPLTRPMPLATNQEQVAVDQAVADGTLQIELAKKLTRKASSRIQ</sequence>
<evidence type="ECO:0000313" key="5">
    <source>
        <dbReference type="Proteomes" id="UP000290189"/>
    </source>
</evidence>
<dbReference type="PANTHER" id="PTHR12673:SF159">
    <property type="entry name" value="LD03170P"/>
    <property type="match status" value="1"/>
</dbReference>
<dbReference type="GO" id="GO:0005737">
    <property type="term" value="C:cytoplasm"/>
    <property type="evidence" value="ECO:0007669"/>
    <property type="project" value="TreeGrafter"/>
</dbReference>
<evidence type="ECO:0000256" key="1">
    <source>
        <dbReference type="SAM" id="MobiDB-lite"/>
    </source>
</evidence>
<dbReference type="PROSITE" id="PS50010">
    <property type="entry name" value="DH_2"/>
    <property type="match status" value="1"/>
</dbReference>
<evidence type="ECO:0000259" key="2">
    <source>
        <dbReference type="PROSITE" id="PS50003"/>
    </source>
</evidence>
<feature type="compositionally biased region" description="Basic and acidic residues" evidence="1">
    <location>
        <begin position="319"/>
        <end position="331"/>
    </location>
</feature>
<name>A0A3P3Y084_PLABS</name>
<dbReference type="InterPro" id="IPR035899">
    <property type="entry name" value="DBL_dom_sf"/>
</dbReference>
<dbReference type="AlphaFoldDB" id="A0A3P3Y084"/>
<dbReference type="SUPFAM" id="SSF50729">
    <property type="entry name" value="PH domain-like"/>
    <property type="match status" value="1"/>
</dbReference>
<dbReference type="InterPro" id="IPR001849">
    <property type="entry name" value="PH_domain"/>
</dbReference>